<comment type="caution">
    <text evidence="1">The sequence shown here is derived from an EMBL/GenBank/DDBJ whole genome shotgun (WGS) entry which is preliminary data.</text>
</comment>
<dbReference type="Proteomes" id="UP001188597">
    <property type="component" value="Unassembled WGS sequence"/>
</dbReference>
<dbReference type="PANTHER" id="PTHR33148">
    <property type="entry name" value="PLASTID MOVEMENT IMPAIRED PROTEIN-RELATED"/>
    <property type="match status" value="1"/>
</dbReference>
<keyword evidence="2" id="KW-1185">Reference proteome</keyword>
<protein>
    <submittedName>
        <fullName evidence="1">Uncharacterized protein</fullName>
    </submittedName>
</protein>
<dbReference type="AlphaFoldDB" id="A0AA89BAH3"/>
<proteinExistence type="predicted"/>
<evidence type="ECO:0000313" key="2">
    <source>
        <dbReference type="Proteomes" id="UP001188597"/>
    </source>
</evidence>
<gene>
    <name evidence="1" type="ORF">RJ639_029901</name>
</gene>
<dbReference type="Pfam" id="PF14009">
    <property type="entry name" value="PADRE"/>
    <property type="match status" value="1"/>
</dbReference>
<reference evidence="1" key="1">
    <citation type="submission" date="2022-12" db="EMBL/GenBank/DDBJ databases">
        <title>Draft genome assemblies for two species of Escallonia (Escalloniales).</title>
        <authorList>
            <person name="Chanderbali A."/>
            <person name="Dervinis C."/>
            <person name="Anghel I."/>
            <person name="Soltis D."/>
            <person name="Soltis P."/>
            <person name="Zapata F."/>
        </authorList>
    </citation>
    <scope>NUCLEOTIDE SEQUENCE</scope>
    <source>
        <strain evidence="1">UCBG64.0493</strain>
        <tissue evidence="1">Leaf</tissue>
    </source>
</reference>
<dbReference type="EMBL" id="JAVXUP010000156">
    <property type="protein sequence ID" value="KAK3036164.1"/>
    <property type="molecule type" value="Genomic_DNA"/>
</dbReference>
<dbReference type="PANTHER" id="PTHR33148:SF6">
    <property type="entry name" value="DUF4228 DOMAIN-CONTAINING PROTEIN"/>
    <property type="match status" value="1"/>
</dbReference>
<dbReference type="InterPro" id="IPR025322">
    <property type="entry name" value="PADRE_dom"/>
</dbReference>
<name>A0AA89BAH3_9ASTE</name>
<evidence type="ECO:0000313" key="1">
    <source>
        <dbReference type="EMBL" id="KAK3036164.1"/>
    </source>
</evidence>
<organism evidence="1 2">
    <name type="scientific">Escallonia herrerae</name>
    <dbReference type="NCBI Taxonomy" id="1293975"/>
    <lineage>
        <taxon>Eukaryota</taxon>
        <taxon>Viridiplantae</taxon>
        <taxon>Streptophyta</taxon>
        <taxon>Embryophyta</taxon>
        <taxon>Tracheophyta</taxon>
        <taxon>Spermatophyta</taxon>
        <taxon>Magnoliopsida</taxon>
        <taxon>eudicotyledons</taxon>
        <taxon>Gunneridae</taxon>
        <taxon>Pentapetalae</taxon>
        <taxon>asterids</taxon>
        <taxon>campanulids</taxon>
        <taxon>Escalloniales</taxon>
        <taxon>Escalloniaceae</taxon>
        <taxon>Escallonia</taxon>
    </lineage>
</organism>
<sequence>MGNNMGGGGRKKAKVMEINGESFKLKTPVKAQDVINDYPGHVLMKFKSVKQFGIRAKPLANGEELIPQKIYFLLHLKPQFLYISSKDSKI</sequence>
<accession>A0AA89BAH3</accession>